<dbReference type="RefSeq" id="WP_309046195.1">
    <property type="nucleotide sequence ID" value="NZ_JAUCQJ010000001.1"/>
</dbReference>
<reference evidence="1 2" key="1">
    <citation type="submission" date="2023-06" db="EMBL/GenBank/DDBJ databases">
        <title>Nosocomial Elizabethkingia miricola genome.</title>
        <authorList>
            <person name="Morgado S."/>
            <person name="Fonseca E."/>
            <person name="Freitas F."/>
            <person name="Vicente A.C."/>
        </authorList>
    </citation>
    <scope>NUCLEOTIDE SEQUENCE [LARGE SCALE GENOMIC DNA]</scope>
    <source>
        <strain evidence="1 2">EM15</strain>
    </source>
</reference>
<dbReference type="EMBL" id="JAUCQJ010000001">
    <property type="protein sequence ID" value="MDQ8747820.1"/>
    <property type="molecule type" value="Genomic_DNA"/>
</dbReference>
<name>A0ABD5B206_ELIMR</name>
<accession>A0ABD5B206</accession>
<dbReference type="AlphaFoldDB" id="A0ABD5B206"/>
<evidence type="ECO:0008006" key="3">
    <source>
        <dbReference type="Google" id="ProtNLM"/>
    </source>
</evidence>
<dbReference type="Proteomes" id="UP001239265">
    <property type="component" value="Unassembled WGS sequence"/>
</dbReference>
<evidence type="ECO:0000313" key="2">
    <source>
        <dbReference type="Proteomes" id="UP001239265"/>
    </source>
</evidence>
<protein>
    <recommendedName>
        <fullName evidence="3">Glycosyl transferase</fullName>
    </recommendedName>
</protein>
<organism evidence="1 2">
    <name type="scientific">Elizabethkingia miricola</name>
    <name type="common">Chryseobacterium miricola</name>
    <dbReference type="NCBI Taxonomy" id="172045"/>
    <lineage>
        <taxon>Bacteria</taxon>
        <taxon>Pseudomonadati</taxon>
        <taxon>Bacteroidota</taxon>
        <taxon>Flavobacteriia</taxon>
        <taxon>Flavobacteriales</taxon>
        <taxon>Weeksellaceae</taxon>
        <taxon>Elizabethkingia</taxon>
    </lineage>
</organism>
<evidence type="ECO:0000313" key="1">
    <source>
        <dbReference type="EMBL" id="MDQ8747820.1"/>
    </source>
</evidence>
<comment type="caution">
    <text evidence="1">The sequence shown here is derived from an EMBL/GenBank/DDBJ whole genome shotgun (WGS) entry which is preliminary data.</text>
</comment>
<gene>
    <name evidence="1" type="ORF">QT385_04150</name>
</gene>
<proteinExistence type="predicted"/>
<sequence>MENDLDNVQIPVYVINLKERTERYEHIKQQFLGKDEFVVEIIQSEKNARGNVGLWENIVNIVRIAQNKEEDIIILCEDDHVFTQDYNKKYFIQSILNSYEQNVQVLSGGTSGGFSFVVPVDRNRYWVNHFWGLQFTVIFSSFFNDILNYIFLVDDTADDVISSLTVNKMVIYPFISVQRDFGYSDVTLKNHINENWVDKLFQKSQETLEIYKKIADEFIWKK</sequence>